<dbReference type="OrthoDB" id="8759010at2"/>
<comment type="caution">
    <text evidence="2">The sequence shown here is derived from an EMBL/GenBank/DDBJ whole genome shotgun (WGS) entry which is preliminary data.</text>
</comment>
<keyword evidence="3" id="KW-1185">Reference proteome</keyword>
<feature type="transmembrane region" description="Helical" evidence="1">
    <location>
        <begin position="178"/>
        <end position="198"/>
    </location>
</feature>
<sequence length="204" mass="23342">MTLNKKTTFYSFAFLCIAIGLYPLMYFMFDREFGLLDSKSTELLSDLSWNVGFYTHIILGGFSLLIGWSQFSPQLRRRNLNLHRLIGKLYVVAAIISGTASIYIALYATGGLVSIIGFMSLGVLWVFTTVRAYLHIRKREVQKHQIMMIYSFSLCFAAVMLRLWLPILIGIFGDFESAYRVVAWLCWVPNLLFAFVLTSRLTAD</sequence>
<dbReference type="Proteomes" id="UP000245539">
    <property type="component" value="Unassembled WGS sequence"/>
</dbReference>
<organism evidence="2 3">
    <name type="scientific">Leucothrix pacifica</name>
    <dbReference type="NCBI Taxonomy" id="1247513"/>
    <lineage>
        <taxon>Bacteria</taxon>
        <taxon>Pseudomonadati</taxon>
        <taxon>Pseudomonadota</taxon>
        <taxon>Gammaproteobacteria</taxon>
        <taxon>Thiotrichales</taxon>
        <taxon>Thiotrichaceae</taxon>
        <taxon>Leucothrix</taxon>
    </lineage>
</organism>
<reference evidence="2 3" key="1">
    <citation type="submission" date="2018-05" db="EMBL/GenBank/DDBJ databases">
        <title>Leucothrix arctica sp. nov., isolated from Arctic seawater.</title>
        <authorList>
            <person name="Choi A."/>
            <person name="Baek K."/>
        </authorList>
    </citation>
    <scope>NUCLEOTIDE SEQUENCE [LARGE SCALE GENOMIC DNA]</scope>
    <source>
        <strain evidence="2 3">JCM 18388</strain>
    </source>
</reference>
<gene>
    <name evidence="2" type="ORF">DKW60_15620</name>
</gene>
<keyword evidence="1" id="KW-0812">Transmembrane</keyword>
<evidence type="ECO:0008006" key="4">
    <source>
        <dbReference type="Google" id="ProtNLM"/>
    </source>
</evidence>
<proteinExistence type="predicted"/>
<feature type="transmembrane region" description="Helical" evidence="1">
    <location>
        <begin position="7"/>
        <end position="29"/>
    </location>
</feature>
<evidence type="ECO:0000313" key="2">
    <source>
        <dbReference type="EMBL" id="PWQ95065.1"/>
    </source>
</evidence>
<evidence type="ECO:0000313" key="3">
    <source>
        <dbReference type="Proteomes" id="UP000245539"/>
    </source>
</evidence>
<dbReference type="EMBL" id="QGKM01000050">
    <property type="protein sequence ID" value="PWQ95065.1"/>
    <property type="molecule type" value="Genomic_DNA"/>
</dbReference>
<dbReference type="InterPro" id="IPR018750">
    <property type="entry name" value="DUF2306_membrane"/>
</dbReference>
<feature type="transmembrane region" description="Helical" evidence="1">
    <location>
        <begin position="89"/>
        <end position="106"/>
    </location>
</feature>
<accession>A0A317C8S1</accession>
<feature type="transmembrane region" description="Helical" evidence="1">
    <location>
        <begin position="112"/>
        <end position="134"/>
    </location>
</feature>
<evidence type="ECO:0000256" key="1">
    <source>
        <dbReference type="SAM" id="Phobius"/>
    </source>
</evidence>
<feature type="transmembrane region" description="Helical" evidence="1">
    <location>
        <begin position="49"/>
        <end position="68"/>
    </location>
</feature>
<keyword evidence="1" id="KW-0472">Membrane</keyword>
<dbReference type="Pfam" id="PF10067">
    <property type="entry name" value="DUF2306"/>
    <property type="match status" value="1"/>
</dbReference>
<name>A0A317C8S1_9GAMM</name>
<protein>
    <recommendedName>
        <fullName evidence="4">DUF2306 domain-containing protein</fullName>
    </recommendedName>
</protein>
<dbReference type="RefSeq" id="WP_109838596.1">
    <property type="nucleotide sequence ID" value="NZ_QGKM01000050.1"/>
</dbReference>
<feature type="transmembrane region" description="Helical" evidence="1">
    <location>
        <begin position="146"/>
        <end position="172"/>
    </location>
</feature>
<keyword evidence="1" id="KW-1133">Transmembrane helix</keyword>
<dbReference type="AlphaFoldDB" id="A0A317C8S1"/>